<comment type="pathway">
    <text evidence="2">Amino-acid biosynthesis; L-methionine biosynthesis via de novo pathway; O-acetyl-L-homoserine from L-homoserine: step 1/1.</text>
</comment>
<name>A0ABW5V8W3_9BACI</name>
<protein>
    <recommendedName>
        <fullName evidence="2">Homoserine O-acetyltransferase</fullName>
        <shortName evidence="2">HAT</shortName>
        <ecNumber evidence="2">2.3.1.31</ecNumber>
    </recommendedName>
    <alternativeName>
        <fullName evidence="2">Homoserine transacetylase</fullName>
        <shortName evidence="2">HTA</shortName>
    </alternativeName>
</protein>
<evidence type="ECO:0000259" key="3">
    <source>
        <dbReference type="Pfam" id="PF00561"/>
    </source>
</evidence>
<dbReference type="HAMAP" id="MF_00296">
    <property type="entry name" value="MetX_acyltransf"/>
    <property type="match status" value="1"/>
</dbReference>
<dbReference type="Pfam" id="PF00561">
    <property type="entry name" value="Abhydrolase_1"/>
    <property type="match status" value="1"/>
</dbReference>
<feature type="active site" evidence="2">
    <location>
        <position position="324"/>
    </location>
</feature>
<feature type="binding site" evidence="2">
    <location>
        <position position="325"/>
    </location>
    <ligand>
        <name>substrate</name>
    </ligand>
</feature>
<dbReference type="InterPro" id="IPR008220">
    <property type="entry name" value="HAT_MetX-like"/>
</dbReference>
<dbReference type="PANTHER" id="PTHR32268:SF11">
    <property type="entry name" value="HOMOSERINE O-ACETYLTRANSFERASE"/>
    <property type="match status" value="1"/>
</dbReference>
<dbReference type="PANTHER" id="PTHR32268">
    <property type="entry name" value="HOMOSERINE O-ACETYLTRANSFERASE"/>
    <property type="match status" value="1"/>
</dbReference>
<keyword evidence="2" id="KW-0486">Methionine biosynthesis</keyword>
<feature type="active site" description="Nucleophile" evidence="2">
    <location>
        <position position="144"/>
    </location>
</feature>
<comment type="subunit">
    <text evidence="2">Homodimer.</text>
</comment>
<keyword evidence="5" id="KW-1185">Reference proteome</keyword>
<comment type="function">
    <text evidence="2">Transfers an acetyl group from acetyl-CoA to L-homoserine, forming acetyl-L-homoserine.</text>
</comment>
<comment type="catalytic activity">
    <reaction evidence="2">
        <text>L-homoserine + acetyl-CoA = O-acetyl-L-homoserine + CoA</text>
        <dbReference type="Rhea" id="RHEA:13701"/>
        <dbReference type="ChEBI" id="CHEBI:57287"/>
        <dbReference type="ChEBI" id="CHEBI:57288"/>
        <dbReference type="ChEBI" id="CHEBI:57476"/>
        <dbReference type="ChEBI" id="CHEBI:57716"/>
        <dbReference type="EC" id="2.3.1.31"/>
    </reaction>
</comment>
<keyword evidence="1 2" id="KW-0808">Transferase</keyword>
<comment type="caution">
    <text evidence="2">Lacks conserved residue(s) required for the propagation of feature annotation.</text>
</comment>
<evidence type="ECO:0000313" key="4">
    <source>
        <dbReference type="EMBL" id="MFD2762431.1"/>
    </source>
</evidence>
<reference evidence="5" key="1">
    <citation type="journal article" date="2019" name="Int. J. Syst. Evol. Microbiol.">
        <title>The Global Catalogue of Microorganisms (GCM) 10K type strain sequencing project: providing services to taxonomists for standard genome sequencing and annotation.</title>
        <authorList>
            <consortium name="The Broad Institute Genomics Platform"/>
            <consortium name="The Broad Institute Genome Sequencing Center for Infectious Disease"/>
            <person name="Wu L."/>
            <person name="Ma J."/>
        </authorList>
    </citation>
    <scope>NUCLEOTIDE SEQUENCE [LARGE SCALE GENOMIC DNA]</scope>
    <source>
        <strain evidence="5">TISTR 1535</strain>
    </source>
</reference>
<feature type="domain" description="AB hydrolase-1" evidence="3">
    <location>
        <begin position="42"/>
        <end position="330"/>
    </location>
</feature>
<keyword evidence="2 4" id="KW-0012">Acyltransferase</keyword>
<keyword evidence="2" id="KW-0963">Cytoplasm</keyword>
<keyword evidence="2" id="KW-0028">Amino-acid biosynthesis</keyword>
<feature type="active site" evidence="2">
    <location>
        <position position="295"/>
    </location>
</feature>
<organism evidence="4 5">
    <name type="scientific">Lentibacillus juripiscarius</name>
    <dbReference type="NCBI Taxonomy" id="257446"/>
    <lineage>
        <taxon>Bacteria</taxon>
        <taxon>Bacillati</taxon>
        <taxon>Bacillota</taxon>
        <taxon>Bacilli</taxon>
        <taxon>Bacillales</taxon>
        <taxon>Bacillaceae</taxon>
        <taxon>Lentibacillus</taxon>
    </lineage>
</organism>
<dbReference type="Proteomes" id="UP001597502">
    <property type="component" value="Unassembled WGS sequence"/>
</dbReference>
<dbReference type="NCBIfam" id="NF001209">
    <property type="entry name" value="PRK00175.1"/>
    <property type="match status" value="1"/>
</dbReference>
<comment type="subcellular location">
    <subcellularLocation>
        <location evidence="2">Cytoplasm</location>
    </subcellularLocation>
</comment>
<dbReference type="Gene3D" id="3.40.50.1820">
    <property type="entry name" value="alpha/beta hydrolase"/>
    <property type="match status" value="1"/>
</dbReference>
<evidence type="ECO:0000256" key="2">
    <source>
        <dbReference type="HAMAP-Rule" id="MF_00296"/>
    </source>
</evidence>
<dbReference type="PIRSF" id="PIRSF000443">
    <property type="entry name" value="Homoser_Ac_trans"/>
    <property type="match status" value="1"/>
</dbReference>
<gene>
    <name evidence="2" type="primary">metXA</name>
    <name evidence="4" type="ORF">ACFSUO_15860</name>
</gene>
<feature type="binding site" evidence="2">
    <location>
        <position position="209"/>
    </location>
    <ligand>
        <name>substrate</name>
    </ligand>
</feature>
<sequence>MNNTATRMQTGSISIGPFQTESGDTIADVTMAYERSGPADAPVILVCHALTGNHLAIGTETNPGWWSGLIGSDKPINTDHYRVLTLNVLGGCDGSTGPASTNPRTGSAYACDFPPITVRDMVHAQHQAMKKLGITEAEAVIGGSLGGMQVLEWGLLYPNFMEKLIVLAATPVFSDYGIAFNHIASTAIRQDPNWQSGHYDAVNGLAVARMVGMVTYRSPDLFRARFGRKQTDDAFDVSTYLDYQGQKLISRFDPNSYLTLLEAMNNHDIGGGRGGWKQAAKQLHQPTLVMSFDKDLVYEPPVIKQLSNELPNSTYHHIQTDFGHDGFLTEFDKWGSLIRSFLKSETVSAY</sequence>
<comment type="caution">
    <text evidence="4">The sequence shown here is derived from an EMBL/GenBank/DDBJ whole genome shotgun (WGS) entry which is preliminary data.</text>
</comment>
<dbReference type="RefSeq" id="WP_382395937.1">
    <property type="nucleotide sequence ID" value="NZ_JBHUNA010000042.1"/>
</dbReference>
<dbReference type="NCBIfam" id="TIGR01392">
    <property type="entry name" value="homoserO_Ac_trn"/>
    <property type="match status" value="1"/>
</dbReference>
<evidence type="ECO:0000256" key="1">
    <source>
        <dbReference type="ARBA" id="ARBA00022679"/>
    </source>
</evidence>
<comment type="similarity">
    <text evidence="2">Belongs to the AB hydrolase superfamily. MetX family.</text>
</comment>
<proteinExistence type="inferred from homology"/>
<dbReference type="GO" id="GO:0004414">
    <property type="term" value="F:homoserine O-acetyltransferase activity"/>
    <property type="evidence" value="ECO:0007669"/>
    <property type="project" value="UniProtKB-EC"/>
</dbReference>
<accession>A0ABW5V8W3</accession>
<dbReference type="InterPro" id="IPR000073">
    <property type="entry name" value="AB_hydrolase_1"/>
</dbReference>
<dbReference type="SUPFAM" id="SSF53474">
    <property type="entry name" value="alpha/beta-Hydrolases"/>
    <property type="match status" value="1"/>
</dbReference>
<dbReference type="InterPro" id="IPR029058">
    <property type="entry name" value="AB_hydrolase_fold"/>
</dbReference>
<dbReference type="EMBL" id="JBHUNA010000042">
    <property type="protein sequence ID" value="MFD2762431.1"/>
    <property type="molecule type" value="Genomic_DNA"/>
</dbReference>
<evidence type="ECO:0000313" key="5">
    <source>
        <dbReference type="Proteomes" id="UP001597502"/>
    </source>
</evidence>
<dbReference type="EC" id="2.3.1.31" evidence="2"/>